<gene>
    <name evidence="1" type="ORF">BV98_001393</name>
</gene>
<protein>
    <submittedName>
        <fullName evidence="1">Uncharacterized protein</fullName>
    </submittedName>
</protein>
<dbReference type="AlphaFoldDB" id="A0A086PBU4"/>
<dbReference type="PATRIC" id="fig|1219045.3.peg.1424"/>
<accession>A0A086PBU4</accession>
<comment type="caution">
    <text evidence="1">The sequence shown here is derived from an EMBL/GenBank/DDBJ whole genome shotgun (WGS) entry which is preliminary data.</text>
</comment>
<evidence type="ECO:0000313" key="1">
    <source>
        <dbReference type="EMBL" id="KFG90862.1"/>
    </source>
</evidence>
<reference evidence="1" key="1">
    <citation type="submission" date="2014-08" db="EMBL/GenBank/DDBJ databases">
        <title>Draft genome sequences of Sphingobium herbicidovorans.</title>
        <authorList>
            <person name="Gan H.M."/>
            <person name="Gan H.Y."/>
            <person name="Savka M.A."/>
        </authorList>
    </citation>
    <scope>NUCLEOTIDE SEQUENCE [LARGE SCALE GENOMIC DNA]</scope>
    <source>
        <strain evidence="1">NBRC 16415</strain>
    </source>
</reference>
<dbReference type="STRING" id="76947.GCA_002080435_03954"/>
<name>A0A086PBU4_SPHHM</name>
<proteinExistence type="predicted"/>
<evidence type="ECO:0000313" key="2">
    <source>
        <dbReference type="Proteomes" id="UP000024284"/>
    </source>
</evidence>
<dbReference type="EMBL" id="JFZA02000010">
    <property type="protein sequence ID" value="KFG90862.1"/>
    <property type="molecule type" value="Genomic_DNA"/>
</dbReference>
<organism evidence="1 2">
    <name type="scientific">Sphingobium herbicidovorans (strain ATCC 700291 / DSM 11019 / CCUG 56400 / KCTC 2939 / LMG 18315 / NBRC 16415 / MH)</name>
    <name type="common">Sphingomonas herbicidovorans</name>
    <dbReference type="NCBI Taxonomy" id="1219045"/>
    <lineage>
        <taxon>Bacteria</taxon>
        <taxon>Pseudomonadati</taxon>
        <taxon>Pseudomonadota</taxon>
        <taxon>Alphaproteobacteria</taxon>
        <taxon>Sphingomonadales</taxon>
        <taxon>Sphingomonadaceae</taxon>
        <taxon>Sphingobium</taxon>
    </lineage>
</organism>
<dbReference type="Proteomes" id="UP000024284">
    <property type="component" value="Unassembled WGS sequence"/>
</dbReference>
<keyword evidence="2" id="KW-1185">Reference proteome</keyword>
<sequence>MSAILNGMRPTLHPRLVNGRFGDPPCSFKHSTVLMRCCSTWVI</sequence>